<evidence type="ECO:0000313" key="2">
    <source>
        <dbReference type="Proteomes" id="UP001251217"/>
    </source>
</evidence>
<dbReference type="Gene3D" id="3.90.226.10">
    <property type="entry name" value="2-enoyl-CoA Hydratase, Chain A, domain 1"/>
    <property type="match status" value="1"/>
</dbReference>
<dbReference type="EMBL" id="JAVDWW010000001">
    <property type="protein sequence ID" value="MDR7167307.1"/>
    <property type="molecule type" value="Genomic_DNA"/>
</dbReference>
<proteinExistence type="predicted"/>
<dbReference type="InterPro" id="IPR029045">
    <property type="entry name" value="ClpP/crotonase-like_dom_sf"/>
</dbReference>
<dbReference type="Pfam" id="PF00378">
    <property type="entry name" value="ECH_1"/>
    <property type="match status" value="1"/>
</dbReference>
<gene>
    <name evidence="1" type="ORF">J2W56_001025</name>
</gene>
<sequence>MTDERTDTQHIRTVEDDGVLTVVFDRDTKLNAISPEMTAVLWDAVRSLGEREDLRALLITGRGRFFSAGMDLTARTPVTTAKRGSEFRRAYRNHHLLYDEIESVEKPVFVAAQGPCLGGALEMACSCDFRFASEEARFQLPEVKLGAIPGSGGVSRLTRLVGPHWGKWIAMAGRSVDAHQAERIGLVHEVFPAEGFHEAVLARIREIVTLPAEALGAAKLAVDLVAGTDRGTARDIERLTNTHLVLADGWPDRVPGEPGRD</sequence>
<protein>
    <submittedName>
        <fullName evidence="1">Enoyl-CoA hydratase/carnithine racemase</fullName>
    </submittedName>
</protein>
<keyword evidence="2" id="KW-1185">Reference proteome</keyword>
<reference evidence="1 2" key="1">
    <citation type="submission" date="2023-07" db="EMBL/GenBank/DDBJ databases">
        <title>Sorghum-associated microbial communities from plants grown in Nebraska, USA.</title>
        <authorList>
            <person name="Schachtman D."/>
        </authorList>
    </citation>
    <scope>NUCLEOTIDE SEQUENCE [LARGE SCALE GENOMIC DNA]</scope>
    <source>
        <strain evidence="1 2">4272</strain>
    </source>
</reference>
<dbReference type="Proteomes" id="UP001251217">
    <property type="component" value="Unassembled WGS sequence"/>
</dbReference>
<evidence type="ECO:0000313" key="1">
    <source>
        <dbReference type="EMBL" id="MDR7167307.1"/>
    </source>
</evidence>
<dbReference type="InterPro" id="IPR001753">
    <property type="entry name" value="Enoyl-CoA_hydra/iso"/>
</dbReference>
<dbReference type="SUPFAM" id="SSF52096">
    <property type="entry name" value="ClpP/crotonase"/>
    <property type="match status" value="1"/>
</dbReference>
<organism evidence="1 2">
    <name type="scientific">Nocardia kruczakiae</name>
    <dbReference type="NCBI Taxonomy" id="261477"/>
    <lineage>
        <taxon>Bacteria</taxon>
        <taxon>Bacillati</taxon>
        <taxon>Actinomycetota</taxon>
        <taxon>Actinomycetes</taxon>
        <taxon>Mycobacteriales</taxon>
        <taxon>Nocardiaceae</taxon>
        <taxon>Nocardia</taxon>
    </lineage>
</organism>
<dbReference type="PANTHER" id="PTHR11941">
    <property type="entry name" value="ENOYL-COA HYDRATASE-RELATED"/>
    <property type="match status" value="1"/>
</dbReference>
<dbReference type="PANTHER" id="PTHR11941:SF54">
    <property type="entry name" value="ENOYL-COA HYDRATASE, MITOCHONDRIAL"/>
    <property type="match status" value="1"/>
</dbReference>
<comment type="caution">
    <text evidence="1">The sequence shown here is derived from an EMBL/GenBank/DDBJ whole genome shotgun (WGS) entry which is preliminary data.</text>
</comment>
<dbReference type="RefSeq" id="WP_310399059.1">
    <property type="nucleotide sequence ID" value="NZ_JAVDWW010000001.1"/>
</dbReference>
<dbReference type="CDD" id="cd06558">
    <property type="entry name" value="crotonase-like"/>
    <property type="match status" value="1"/>
</dbReference>
<name>A0ABU1XB98_9NOCA</name>
<accession>A0ABU1XB98</accession>